<dbReference type="Proteomes" id="UP000198508">
    <property type="component" value="Unassembled WGS sequence"/>
</dbReference>
<dbReference type="AlphaFoldDB" id="A0A1I0IGS1"/>
<keyword evidence="2" id="KW-1185">Reference proteome</keyword>
<evidence type="ECO:0008006" key="3">
    <source>
        <dbReference type="Google" id="ProtNLM"/>
    </source>
</evidence>
<gene>
    <name evidence="1" type="ORF">SAMN05216313_12184</name>
</gene>
<dbReference type="Pfam" id="PF13783">
    <property type="entry name" value="DUF4177"/>
    <property type="match status" value="1"/>
</dbReference>
<evidence type="ECO:0000313" key="1">
    <source>
        <dbReference type="EMBL" id="SET96263.1"/>
    </source>
</evidence>
<dbReference type="EMBL" id="FOIM01000021">
    <property type="protein sequence ID" value="SET96263.1"/>
    <property type="molecule type" value="Genomic_DNA"/>
</dbReference>
<protein>
    <recommendedName>
        <fullName evidence="3">DUF4177 domain-containing protein</fullName>
    </recommendedName>
</protein>
<dbReference type="InterPro" id="IPR025234">
    <property type="entry name" value="YjzH-like"/>
</dbReference>
<dbReference type="STRING" id="460384.SAMN05216313_12184"/>
<sequence length="55" mass="6721">MKQYEYKFVKSKLKVGFDYDKKVADMEAEWNELGSQGWKFCTWANDVMVFMRERQ</sequence>
<organism evidence="1 2">
    <name type="scientific">Enterocloster lavalensis</name>
    <dbReference type="NCBI Taxonomy" id="460384"/>
    <lineage>
        <taxon>Bacteria</taxon>
        <taxon>Bacillati</taxon>
        <taxon>Bacillota</taxon>
        <taxon>Clostridia</taxon>
        <taxon>Lachnospirales</taxon>
        <taxon>Lachnospiraceae</taxon>
        <taxon>Enterocloster</taxon>
    </lineage>
</organism>
<dbReference type="RefSeq" id="WP_164468343.1">
    <property type="nucleotide sequence ID" value="NZ_CABJCG010000011.1"/>
</dbReference>
<evidence type="ECO:0000313" key="2">
    <source>
        <dbReference type="Proteomes" id="UP000198508"/>
    </source>
</evidence>
<accession>A0A1I0IGS1</accession>
<name>A0A1I0IGS1_9FIRM</name>
<proteinExistence type="predicted"/>
<reference evidence="2" key="1">
    <citation type="submission" date="2016-10" db="EMBL/GenBank/DDBJ databases">
        <authorList>
            <person name="Varghese N."/>
            <person name="Submissions S."/>
        </authorList>
    </citation>
    <scope>NUCLEOTIDE SEQUENCE [LARGE SCALE GENOMIC DNA]</scope>
    <source>
        <strain evidence="2">NLAE-zl-G277</strain>
    </source>
</reference>